<dbReference type="InterPro" id="IPR051043">
    <property type="entry name" value="Sulfatase_Mod_Factor_Kinase"/>
</dbReference>
<dbReference type="PANTHER" id="PTHR23150">
    <property type="entry name" value="SULFATASE MODIFYING FACTOR 1, 2"/>
    <property type="match status" value="1"/>
</dbReference>
<dbReference type="InterPro" id="IPR025662">
    <property type="entry name" value="Sigma_54_int_dom_ATP-bd_1"/>
</dbReference>
<dbReference type="RefSeq" id="WP_354558024.1">
    <property type="nucleotide sequence ID" value="NZ_JBEPMB010000008.1"/>
</dbReference>
<dbReference type="PANTHER" id="PTHR23150:SF19">
    <property type="entry name" value="FORMYLGLYCINE-GENERATING ENZYME"/>
    <property type="match status" value="1"/>
</dbReference>
<accession>A0ABV2J469</accession>
<dbReference type="GO" id="GO:0044875">
    <property type="term" value="F:gamma-glutamyl hercynylcysteine sulfoxide synthase activity"/>
    <property type="evidence" value="ECO:0007669"/>
    <property type="project" value="UniProtKB-EC"/>
</dbReference>
<keyword evidence="2" id="KW-0560">Oxidoreductase</keyword>
<comment type="caution">
    <text evidence="2">The sequence shown here is derived from an EMBL/GenBank/DDBJ whole genome shotgun (WGS) entry which is preliminary data.</text>
</comment>
<dbReference type="InterPro" id="IPR005532">
    <property type="entry name" value="SUMF_dom"/>
</dbReference>
<dbReference type="Gene3D" id="3.90.1580.10">
    <property type="entry name" value="paralog of FGE (formylglycine-generating enzyme)"/>
    <property type="match status" value="1"/>
</dbReference>
<gene>
    <name evidence="2" type="ORF">ABID16_003901</name>
</gene>
<dbReference type="EC" id="1.14.99.50" evidence="2"/>
<dbReference type="SUPFAM" id="SSF52540">
    <property type="entry name" value="P-loop containing nucleoside triphosphate hydrolases"/>
    <property type="match status" value="1"/>
</dbReference>
<dbReference type="InterPro" id="IPR016187">
    <property type="entry name" value="CTDL_fold"/>
</dbReference>
<dbReference type="InterPro" id="IPR042095">
    <property type="entry name" value="SUMF_sf"/>
</dbReference>
<sequence length="684" mass="74590">MSISVDSLRKHLIERALAHGQMPLMAHPDGHPISLEEGYIPLLVNFTEEDKAAKGLRKLQDRVEPEPPVYFSAMEMARDHPALLLVGETGSGKTTFARYLSGKLARQDDHPRAVVRNESGVYRDEIWDAGPAIPLYIEACCGQDFDALVDAAVPDLASVLTSEAWAASSWMLHIVLDRLDAAGDDAANLLGEALRFQNEHPRVRLLALAEQEATKGLVPPQPFARFSLLPFLEAQRVDAARKIADLDIRQSGVGLGLAAGNPAQFAMALRAASHGHSAEEIVDAWLLRVAGDPQTSRFLASLAYDCLQGTVVDAEVLPVRRVRQLLAACHLVEMPSASAAGPFHSDPPLWAPVIRSLAARQKGASETGGLVESLMTGDGEASLRGALLASEFAVDPASARRLAERLFHIVEYGALTPAEREQAGRWLATWGDPRDLGALATVPGGTFTMGSTTHPNSAPPHSVTIEPFRIGIYPVTNGLYAEFVKATNRVWVSPDGLVPERRSAPATDVTWHDANAYCAWLTERWRQDGRLADTEIVRLPTEPEWERAARGDQADAGTANVYPWGTFWQDDASNSEEIGFNNTCTVGLFPKGRSPYGCYDMTGQVWEWCTTLWGEDMATPSFLYPYGNDGREAANAGREVRRVLRGGCFSSGRQKACCTYRGSLEPDGFWRGNGFRIVVANAKR</sequence>
<dbReference type="EMBL" id="JBEPMB010000008">
    <property type="protein sequence ID" value="MET3615554.1"/>
    <property type="molecule type" value="Genomic_DNA"/>
</dbReference>
<evidence type="ECO:0000259" key="1">
    <source>
        <dbReference type="Pfam" id="PF03781"/>
    </source>
</evidence>
<dbReference type="SUPFAM" id="SSF56436">
    <property type="entry name" value="C-type lectin-like"/>
    <property type="match status" value="1"/>
</dbReference>
<dbReference type="PROSITE" id="PS00675">
    <property type="entry name" value="SIGMA54_INTERACT_1"/>
    <property type="match status" value="1"/>
</dbReference>
<proteinExistence type="predicted"/>
<keyword evidence="3" id="KW-1185">Reference proteome</keyword>
<evidence type="ECO:0000313" key="3">
    <source>
        <dbReference type="Proteomes" id="UP001549047"/>
    </source>
</evidence>
<feature type="domain" description="Sulfatase-modifying factor enzyme-like" evidence="1">
    <location>
        <begin position="441"/>
        <end position="678"/>
    </location>
</feature>
<dbReference type="InterPro" id="IPR027417">
    <property type="entry name" value="P-loop_NTPase"/>
</dbReference>
<dbReference type="Pfam" id="PF03781">
    <property type="entry name" value="FGE-sulfatase"/>
    <property type="match status" value="1"/>
</dbReference>
<evidence type="ECO:0000313" key="2">
    <source>
        <dbReference type="EMBL" id="MET3615554.1"/>
    </source>
</evidence>
<dbReference type="Proteomes" id="UP001549047">
    <property type="component" value="Unassembled WGS sequence"/>
</dbReference>
<organism evidence="2 3">
    <name type="scientific">Rhizobium aquaticum</name>
    <dbReference type="NCBI Taxonomy" id="1549636"/>
    <lineage>
        <taxon>Bacteria</taxon>
        <taxon>Pseudomonadati</taxon>
        <taxon>Pseudomonadota</taxon>
        <taxon>Alphaproteobacteria</taxon>
        <taxon>Hyphomicrobiales</taxon>
        <taxon>Rhizobiaceae</taxon>
        <taxon>Rhizobium/Agrobacterium group</taxon>
        <taxon>Rhizobium</taxon>
    </lineage>
</organism>
<protein>
    <submittedName>
        <fullName evidence="2">Iron(II)-dependent oxidoreductase</fullName>
        <ecNumber evidence="2">1.14.99.50</ecNumber>
    </submittedName>
</protein>
<reference evidence="2 3" key="1">
    <citation type="submission" date="2024-06" db="EMBL/GenBank/DDBJ databases">
        <title>Genomic Encyclopedia of Type Strains, Phase IV (KMG-IV): sequencing the most valuable type-strain genomes for metagenomic binning, comparative biology and taxonomic classification.</title>
        <authorList>
            <person name="Goeker M."/>
        </authorList>
    </citation>
    <scope>NUCLEOTIDE SEQUENCE [LARGE SCALE GENOMIC DNA]</scope>
    <source>
        <strain evidence="2 3">DSM 29780</strain>
    </source>
</reference>
<name>A0ABV2J469_9HYPH</name>